<feature type="non-terminal residue" evidence="2">
    <location>
        <position position="64"/>
    </location>
</feature>
<reference evidence="2" key="1">
    <citation type="submission" date="2023-01" db="EMBL/GenBank/DDBJ databases">
        <title>Draft genome sequence of Nocardiopsis sp. LSu2-4 isolated from halophytes.</title>
        <authorList>
            <person name="Duangmal K."/>
            <person name="Chantavorakit T."/>
        </authorList>
    </citation>
    <scope>NUCLEOTIDE SEQUENCE</scope>
    <source>
        <strain evidence="2">LSu2-4</strain>
    </source>
</reference>
<keyword evidence="3" id="KW-1185">Reference proteome</keyword>
<comment type="caution">
    <text evidence="2">The sequence shown here is derived from an EMBL/GenBank/DDBJ whole genome shotgun (WGS) entry which is preliminary data.</text>
</comment>
<evidence type="ECO:0000313" key="2">
    <source>
        <dbReference type="EMBL" id="MDA2806552.1"/>
    </source>
</evidence>
<feature type="domain" description="DUF397" evidence="1">
    <location>
        <begin position="6"/>
        <end position="60"/>
    </location>
</feature>
<evidence type="ECO:0000313" key="3">
    <source>
        <dbReference type="Proteomes" id="UP001165685"/>
    </source>
</evidence>
<dbReference type="RefSeq" id="WP_270679191.1">
    <property type="nucleotide sequence ID" value="NZ_JAQFWP010000037.1"/>
</dbReference>
<dbReference type="InterPro" id="IPR007278">
    <property type="entry name" value="DUF397"/>
</dbReference>
<protein>
    <submittedName>
        <fullName evidence="2">DUF397 domain-containing protein</fullName>
    </submittedName>
</protein>
<dbReference type="Pfam" id="PF04149">
    <property type="entry name" value="DUF397"/>
    <property type="match status" value="1"/>
</dbReference>
<proteinExistence type="predicted"/>
<sequence length="64" mass="6985">MTHSALTWCKSSYSGGNNPNCVEVARPGAQQAAYVRDSKHPHLGHLSFPSGEWAAFLREVASDR</sequence>
<dbReference type="Proteomes" id="UP001165685">
    <property type="component" value="Unassembled WGS sequence"/>
</dbReference>
<organism evidence="2 3">
    <name type="scientific">Nocardiopsis suaedae</name>
    <dbReference type="NCBI Taxonomy" id="3018444"/>
    <lineage>
        <taxon>Bacteria</taxon>
        <taxon>Bacillati</taxon>
        <taxon>Actinomycetota</taxon>
        <taxon>Actinomycetes</taxon>
        <taxon>Streptosporangiales</taxon>
        <taxon>Nocardiopsidaceae</taxon>
        <taxon>Nocardiopsis</taxon>
    </lineage>
</organism>
<evidence type="ECO:0000259" key="1">
    <source>
        <dbReference type="Pfam" id="PF04149"/>
    </source>
</evidence>
<accession>A0ABT4TPD5</accession>
<name>A0ABT4TPD5_9ACTN</name>
<gene>
    <name evidence="2" type="ORF">O4U47_18735</name>
</gene>
<dbReference type="EMBL" id="JAQFWP010000037">
    <property type="protein sequence ID" value="MDA2806552.1"/>
    <property type="molecule type" value="Genomic_DNA"/>
</dbReference>